<accession>A0ABT4UEL8</accession>
<dbReference type="SUPFAM" id="SSF53822">
    <property type="entry name" value="Periplasmic binding protein-like I"/>
    <property type="match status" value="1"/>
</dbReference>
<dbReference type="InterPro" id="IPR007487">
    <property type="entry name" value="ABC_transpt-TYRBP-like"/>
</dbReference>
<dbReference type="RefSeq" id="WP_407029584.1">
    <property type="nucleotide sequence ID" value="NZ_JAQGEF010000001.1"/>
</dbReference>
<dbReference type="Gene3D" id="3.40.50.2300">
    <property type="match status" value="2"/>
</dbReference>
<gene>
    <name evidence="1" type="ORF">O3P16_00415</name>
</gene>
<dbReference type="EMBL" id="JAQGEF010000001">
    <property type="protein sequence ID" value="MDA3613251.1"/>
    <property type="molecule type" value="Genomic_DNA"/>
</dbReference>
<dbReference type="Pfam" id="PF04392">
    <property type="entry name" value="ABC_sub_bind"/>
    <property type="match status" value="1"/>
</dbReference>
<dbReference type="PROSITE" id="PS51257">
    <property type="entry name" value="PROKAR_LIPOPROTEIN"/>
    <property type="match status" value="1"/>
</dbReference>
<proteinExistence type="predicted"/>
<dbReference type="PANTHER" id="PTHR35271">
    <property type="entry name" value="ABC TRANSPORTER, SUBSTRATE-BINDING LIPOPROTEIN-RELATED"/>
    <property type="match status" value="1"/>
</dbReference>
<organism evidence="1 2">
    <name type="scientific">Polluticaenibacter yanchengensis</name>
    <dbReference type="NCBI Taxonomy" id="3014562"/>
    <lineage>
        <taxon>Bacteria</taxon>
        <taxon>Pseudomonadati</taxon>
        <taxon>Bacteroidota</taxon>
        <taxon>Chitinophagia</taxon>
        <taxon>Chitinophagales</taxon>
        <taxon>Chitinophagaceae</taxon>
        <taxon>Polluticaenibacter</taxon>
    </lineage>
</organism>
<protein>
    <submittedName>
        <fullName evidence="1">ABC transporter substrate-binding protein</fullName>
    </submittedName>
</protein>
<dbReference type="CDD" id="cd06325">
    <property type="entry name" value="PBP1_ABC_unchar_transporter"/>
    <property type="match status" value="1"/>
</dbReference>
<comment type="caution">
    <text evidence="1">The sequence shown here is derived from an EMBL/GenBank/DDBJ whole genome shotgun (WGS) entry which is preliminary data.</text>
</comment>
<reference evidence="1 2" key="1">
    <citation type="submission" date="2022-12" db="EMBL/GenBank/DDBJ databases">
        <title>Chitinophagaceae gen. sp. nov., a new member of the family Chitinophagaceae, isolated from soil in a chemical factory.</title>
        <authorList>
            <person name="Ke Z."/>
        </authorList>
    </citation>
    <scope>NUCLEOTIDE SEQUENCE [LARGE SCALE GENOMIC DNA]</scope>
    <source>
        <strain evidence="1 2">LY-5</strain>
    </source>
</reference>
<name>A0ABT4UEL8_9BACT</name>
<sequence length="322" mass="35904">MKFRVVFFFLLAATFFGCKEVHLKDAPTIGFMDAFEDATMQKAKQGFYDAMEKNGFSEKDTTINIIYKNAQGNIPTLVQIVQYFKEQRVKAIVACPSIATIAAMQNTVDVPVFMMVSPEPEILHLELEPYRKLDFLHGVGESLDYIDTSFLMIKKLVTPKSGKLKVGMIFNQAEPQSVNALKKIESIALAGNIEVIALPVNNSSELQMVTKSLTEKNIDAFFANPDNTVFAGFEVILNSCNTKNIPVFTSEAGLVDRGAVAAYGADLYQWGYQCGELVSRYLKGETDNSKLYEKVAKRVKVYNAEACKRMNITVDSSFQLIK</sequence>
<dbReference type="InterPro" id="IPR028082">
    <property type="entry name" value="Peripla_BP_I"/>
</dbReference>
<evidence type="ECO:0000313" key="1">
    <source>
        <dbReference type="EMBL" id="MDA3613251.1"/>
    </source>
</evidence>
<keyword evidence="2" id="KW-1185">Reference proteome</keyword>
<dbReference type="PANTHER" id="PTHR35271:SF1">
    <property type="entry name" value="ABC TRANSPORTER, SUBSTRATE-BINDING LIPOPROTEIN"/>
    <property type="match status" value="1"/>
</dbReference>
<evidence type="ECO:0000313" key="2">
    <source>
        <dbReference type="Proteomes" id="UP001210231"/>
    </source>
</evidence>
<dbReference type="Proteomes" id="UP001210231">
    <property type="component" value="Unassembled WGS sequence"/>
</dbReference>